<protein>
    <submittedName>
        <fullName evidence="1">Uncharacterized protein</fullName>
    </submittedName>
</protein>
<keyword evidence="2" id="KW-1185">Reference proteome</keyword>
<evidence type="ECO:0000313" key="1">
    <source>
        <dbReference type="EMBL" id="KAF8763212.1"/>
    </source>
</evidence>
<sequence>MKCIWGWMTEMGYSFRTASTLFHTSSTVLAGEEWLACLSATQDQMFSMGNRFRDLTGQGNNRIPCVSREVKARRAIRLVALHYLVGGWNLASLEDKAQQLDIRRQKCTYMLSNYRRSELDMCESYTQWLPKPSHQVQDSFVDI</sequence>
<gene>
    <name evidence="1" type="ORF">HNY73_021416</name>
</gene>
<dbReference type="Proteomes" id="UP000807504">
    <property type="component" value="Unassembled WGS sequence"/>
</dbReference>
<organism evidence="1 2">
    <name type="scientific">Argiope bruennichi</name>
    <name type="common">Wasp spider</name>
    <name type="synonym">Aranea bruennichi</name>
    <dbReference type="NCBI Taxonomy" id="94029"/>
    <lineage>
        <taxon>Eukaryota</taxon>
        <taxon>Metazoa</taxon>
        <taxon>Ecdysozoa</taxon>
        <taxon>Arthropoda</taxon>
        <taxon>Chelicerata</taxon>
        <taxon>Arachnida</taxon>
        <taxon>Araneae</taxon>
        <taxon>Araneomorphae</taxon>
        <taxon>Entelegynae</taxon>
        <taxon>Araneoidea</taxon>
        <taxon>Araneidae</taxon>
        <taxon>Argiope</taxon>
    </lineage>
</organism>
<dbReference type="AlphaFoldDB" id="A0A8T0DXK7"/>
<proteinExistence type="predicted"/>
<reference evidence="1" key="1">
    <citation type="journal article" date="2020" name="bioRxiv">
        <title>Chromosome-level reference genome of the European wasp spider Argiope bruennichi: a resource for studies on range expansion and evolutionary adaptation.</title>
        <authorList>
            <person name="Sheffer M.M."/>
            <person name="Hoppe A."/>
            <person name="Krehenwinkel H."/>
            <person name="Uhl G."/>
            <person name="Kuss A.W."/>
            <person name="Jensen L."/>
            <person name="Jensen C."/>
            <person name="Gillespie R.G."/>
            <person name="Hoff K.J."/>
            <person name="Prost S."/>
        </authorList>
    </citation>
    <scope>NUCLEOTIDE SEQUENCE</scope>
</reference>
<dbReference type="EMBL" id="JABXBU010002231">
    <property type="protein sequence ID" value="KAF8763212.1"/>
    <property type="molecule type" value="Genomic_DNA"/>
</dbReference>
<comment type="caution">
    <text evidence="1">The sequence shown here is derived from an EMBL/GenBank/DDBJ whole genome shotgun (WGS) entry which is preliminary data.</text>
</comment>
<evidence type="ECO:0000313" key="2">
    <source>
        <dbReference type="Proteomes" id="UP000807504"/>
    </source>
</evidence>
<reference evidence="1" key="2">
    <citation type="submission" date="2020-06" db="EMBL/GenBank/DDBJ databases">
        <authorList>
            <person name="Sheffer M."/>
        </authorList>
    </citation>
    <scope>NUCLEOTIDE SEQUENCE</scope>
</reference>
<name>A0A8T0DXK7_ARGBR</name>
<accession>A0A8T0DXK7</accession>